<keyword evidence="1" id="KW-0472">Membrane</keyword>
<name>A0A382TSQ7_9ZZZZ</name>
<evidence type="ECO:0000256" key="1">
    <source>
        <dbReference type="SAM" id="Phobius"/>
    </source>
</evidence>
<reference evidence="2" key="1">
    <citation type="submission" date="2018-05" db="EMBL/GenBank/DDBJ databases">
        <authorList>
            <person name="Lanie J.A."/>
            <person name="Ng W.-L."/>
            <person name="Kazmierczak K.M."/>
            <person name="Andrzejewski T.M."/>
            <person name="Davidsen T.M."/>
            <person name="Wayne K.J."/>
            <person name="Tettelin H."/>
            <person name="Glass J.I."/>
            <person name="Rusch D."/>
            <person name="Podicherti R."/>
            <person name="Tsui H.-C.T."/>
            <person name="Winkler M.E."/>
        </authorList>
    </citation>
    <scope>NUCLEOTIDE SEQUENCE</scope>
</reference>
<evidence type="ECO:0008006" key="3">
    <source>
        <dbReference type="Google" id="ProtNLM"/>
    </source>
</evidence>
<organism evidence="2">
    <name type="scientific">marine metagenome</name>
    <dbReference type="NCBI Taxonomy" id="408172"/>
    <lineage>
        <taxon>unclassified sequences</taxon>
        <taxon>metagenomes</taxon>
        <taxon>ecological metagenomes</taxon>
    </lineage>
</organism>
<evidence type="ECO:0000313" key="2">
    <source>
        <dbReference type="EMBL" id="SVD24765.1"/>
    </source>
</evidence>
<dbReference type="AlphaFoldDB" id="A0A382TSQ7"/>
<feature type="transmembrane region" description="Helical" evidence="1">
    <location>
        <begin position="271"/>
        <end position="291"/>
    </location>
</feature>
<keyword evidence="1" id="KW-1133">Transmembrane helix</keyword>
<gene>
    <name evidence="2" type="ORF">METZ01_LOCUS377619</name>
</gene>
<protein>
    <recommendedName>
        <fullName evidence="3">MacB-like periplasmic core domain-containing protein</fullName>
    </recommendedName>
</protein>
<feature type="non-terminal residue" evidence="2">
    <location>
        <position position="299"/>
    </location>
</feature>
<sequence>MRTGQMLKDMNEETARMEEQFVREMKAYEDGVRKTMKGLGFNIFIFPEGQELDEVYAEGFASKTMPESYANTLAESKIVTVNPLLPSLTRKLKWPERERTVILIGIRGEVPIAHRDPKKPLIDPVQRGRIVLGHELHRSLGLHEGNATVFMGREFIIEKCHSERGTKDDVTIWMHLEECQELLDEKGRINAIKALECNCATIDRLGEIRREIAAILPGTKVIETESKALARAEARNKAKKLSQSAIASKKSEASKLRADRERLRLEDEQKYTALLTVVILVSMAWIAFLAFSNSRDRQS</sequence>
<dbReference type="EMBL" id="UINC01138673">
    <property type="protein sequence ID" value="SVD24765.1"/>
    <property type="molecule type" value="Genomic_DNA"/>
</dbReference>
<accession>A0A382TSQ7</accession>
<proteinExistence type="predicted"/>
<keyword evidence="1" id="KW-0812">Transmembrane</keyword>